<evidence type="ECO:0000256" key="3">
    <source>
        <dbReference type="ARBA" id="ARBA00022692"/>
    </source>
</evidence>
<evidence type="ECO:0000256" key="6">
    <source>
        <dbReference type="SAM" id="Phobius"/>
    </source>
</evidence>
<protein>
    <submittedName>
        <fullName evidence="7">Anion:sodium symporter</fullName>
    </submittedName>
</protein>
<dbReference type="PANTHER" id="PTHR10283:SF82">
    <property type="entry name" value="SOLUTE CARRIER FAMILY 13 MEMBER 2"/>
    <property type="match status" value="1"/>
</dbReference>
<evidence type="ECO:0000256" key="4">
    <source>
        <dbReference type="ARBA" id="ARBA00022989"/>
    </source>
</evidence>
<keyword evidence="3 6" id="KW-0812">Transmembrane</keyword>
<dbReference type="GO" id="GO:0005886">
    <property type="term" value="C:plasma membrane"/>
    <property type="evidence" value="ECO:0007669"/>
    <property type="project" value="TreeGrafter"/>
</dbReference>
<feature type="transmembrane region" description="Helical" evidence="6">
    <location>
        <begin position="448"/>
        <end position="468"/>
    </location>
</feature>
<dbReference type="EMBL" id="PKHU01000001">
    <property type="protein sequence ID" value="PKZ29892.1"/>
    <property type="molecule type" value="Genomic_DNA"/>
</dbReference>
<dbReference type="NCBIfam" id="TIGR00785">
    <property type="entry name" value="dass"/>
    <property type="match status" value="1"/>
</dbReference>
<dbReference type="RefSeq" id="WP_101636389.1">
    <property type="nucleotide sequence ID" value="NZ_PKHU01000001.1"/>
</dbReference>
<keyword evidence="5 6" id="KW-0472">Membrane</keyword>
<reference evidence="7 8" key="1">
    <citation type="submission" date="2017-12" db="EMBL/GenBank/DDBJ databases">
        <title>Phylogenetic diversity of female urinary microbiome.</title>
        <authorList>
            <person name="Thomas-White K."/>
            <person name="Wolfe A.J."/>
        </authorList>
    </citation>
    <scope>NUCLEOTIDE SEQUENCE [LARGE SCALE GENOMIC DNA]</scope>
    <source>
        <strain evidence="7 8">UMB0112</strain>
    </source>
</reference>
<comment type="caution">
    <text evidence="7">The sequence shown here is derived from an EMBL/GenBank/DDBJ whole genome shotgun (WGS) entry which is preliminary data.</text>
</comment>
<name>A0A2I1NC03_9BACT</name>
<organism evidence="7 8">
    <name type="scientific">Campylobacter ureolyticus</name>
    <dbReference type="NCBI Taxonomy" id="827"/>
    <lineage>
        <taxon>Bacteria</taxon>
        <taxon>Pseudomonadati</taxon>
        <taxon>Campylobacterota</taxon>
        <taxon>Epsilonproteobacteria</taxon>
        <taxon>Campylobacterales</taxon>
        <taxon>Campylobacteraceae</taxon>
        <taxon>Campylobacter</taxon>
    </lineage>
</organism>
<feature type="transmembrane region" description="Helical" evidence="6">
    <location>
        <begin position="93"/>
        <end position="114"/>
    </location>
</feature>
<accession>A0A2I1NC03</accession>
<feature type="transmembrane region" description="Helical" evidence="6">
    <location>
        <begin position="327"/>
        <end position="346"/>
    </location>
</feature>
<feature type="transmembrane region" description="Helical" evidence="6">
    <location>
        <begin position="42"/>
        <end position="73"/>
    </location>
</feature>
<evidence type="ECO:0000256" key="2">
    <source>
        <dbReference type="ARBA" id="ARBA00022448"/>
    </source>
</evidence>
<feature type="transmembrane region" description="Helical" evidence="6">
    <location>
        <begin position="366"/>
        <end position="397"/>
    </location>
</feature>
<dbReference type="Pfam" id="PF00939">
    <property type="entry name" value="Na_sulph_symp"/>
    <property type="match status" value="1"/>
</dbReference>
<dbReference type="AlphaFoldDB" id="A0A2I1NC03"/>
<feature type="transmembrane region" description="Helical" evidence="6">
    <location>
        <begin position="12"/>
        <end position="30"/>
    </location>
</feature>
<comment type="subcellular location">
    <subcellularLocation>
        <location evidence="1">Membrane</location>
        <topology evidence="1">Multi-pass membrane protein</topology>
    </subcellularLocation>
</comment>
<dbReference type="CDD" id="cd01115">
    <property type="entry name" value="SLC13_permease"/>
    <property type="match status" value="1"/>
</dbReference>
<feature type="transmembrane region" description="Helical" evidence="6">
    <location>
        <begin position="134"/>
        <end position="167"/>
    </location>
</feature>
<feature type="transmembrane region" description="Helical" evidence="6">
    <location>
        <begin position="409"/>
        <end position="428"/>
    </location>
</feature>
<keyword evidence="2" id="KW-0813">Transport</keyword>
<evidence type="ECO:0000313" key="8">
    <source>
        <dbReference type="Proteomes" id="UP000234639"/>
    </source>
</evidence>
<dbReference type="InterPro" id="IPR031312">
    <property type="entry name" value="Na/sul_symport_CS"/>
</dbReference>
<evidence type="ECO:0000256" key="5">
    <source>
        <dbReference type="ARBA" id="ARBA00023136"/>
    </source>
</evidence>
<feature type="transmembrane region" description="Helical" evidence="6">
    <location>
        <begin position="262"/>
        <end position="283"/>
    </location>
</feature>
<dbReference type="PANTHER" id="PTHR10283">
    <property type="entry name" value="SOLUTE CARRIER FAMILY 13 MEMBER"/>
    <property type="match status" value="1"/>
</dbReference>
<dbReference type="Proteomes" id="UP000234639">
    <property type="component" value="Unassembled WGS sequence"/>
</dbReference>
<feature type="transmembrane region" description="Helical" evidence="6">
    <location>
        <begin position="221"/>
        <end position="241"/>
    </location>
</feature>
<evidence type="ECO:0000313" key="7">
    <source>
        <dbReference type="EMBL" id="PKZ29892.1"/>
    </source>
</evidence>
<dbReference type="InterPro" id="IPR001898">
    <property type="entry name" value="SLC13A/DASS"/>
</dbReference>
<feature type="transmembrane region" description="Helical" evidence="6">
    <location>
        <begin position="179"/>
        <end position="201"/>
    </location>
</feature>
<keyword evidence="4 6" id="KW-1133">Transmembrane helix</keyword>
<gene>
    <name evidence="7" type="ORF">CYJ41_00165</name>
</gene>
<dbReference type="GO" id="GO:0015141">
    <property type="term" value="F:succinate transmembrane transporter activity"/>
    <property type="evidence" value="ECO:0007669"/>
    <property type="project" value="UniProtKB-ARBA"/>
</dbReference>
<sequence length="469" mass="50225">MQDKISHITNKGLIIVLIAAILSFLLYEFLPYDSNANKGLAILLFIAILWLTEAIHITITALLVPVLGVLLGIGISSESGFSPLGVKDMLINFANPTIFLFFGGFALATALHIQKLDVKIAMKLVSLSGAKLGWAVVMICAVTAVLSMWISNTATAAMMIPLAIGMISHLDKEKDRGTIIFVMLGIAYSASIGGLGTLVGSPPNAIASAELGYSFFDWMKVGLPLTFIFWPLMLFVLYILFKPDFHRKVDIGASDDTPWTRSRVITIVVFILVATCWIFSSVLSDFFSEILGRKLVISDALIALIAAILVVALGLCSWDDISKNTEWGVLMLFGGGLTLSAILKDSGASLILGNEVANALGNAPDIVIIFIVALFIKILTEFTSNTASAALLVPVFADISMQIGMPKEVLVVVIGVGASCAFMLPVATPPNALVFGTGMIRQKDMVKAGFLLDVLVTIAITLFAYFVLL</sequence>
<dbReference type="PROSITE" id="PS01271">
    <property type="entry name" value="NA_SULFATE"/>
    <property type="match status" value="1"/>
</dbReference>
<feature type="transmembrane region" description="Helical" evidence="6">
    <location>
        <begin position="295"/>
        <end position="315"/>
    </location>
</feature>
<proteinExistence type="predicted"/>
<evidence type="ECO:0000256" key="1">
    <source>
        <dbReference type="ARBA" id="ARBA00004141"/>
    </source>
</evidence>